<sequence length="210" mass="23810">MDVTSTYPRLRSIISDVDVRFLKLDGDAGKLAECARRKKSTGGKKRKKSSKADQETSPHREACPTLDELKAKKELCGDEEEYTNALFDAIADGPDEGMTIEMARGYMGRNHFDIREVELGLETLLMDGRIFHLGRRWISTEGEQLRLPTYLALKMERFMKTTNGRGVSYSEIKGAVGTKDDALLRGEIIYQHFRGYIYVDVAANKIYEDD</sequence>
<feature type="compositionally biased region" description="Basic residues" evidence="1">
    <location>
        <begin position="36"/>
        <end position="49"/>
    </location>
</feature>
<evidence type="ECO:0000313" key="2">
    <source>
        <dbReference type="EMBL" id="GBM95744.1"/>
    </source>
</evidence>
<gene>
    <name evidence="2" type="ORF">AVEN_202069_1</name>
</gene>
<keyword evidence="3" id="KW-1185">Reference proteome</keyword>
<evidence type="ECO:0000256" key="1">
    <source>
        <dbReference type="SAM" id="MobiDB-lite"/>
    </source>
</evidence>
<reference evidence="2 3" key="1">
    <citation type="journal article" date="2019" name="Sci. Rep.">
        <title>Orb-weaving spider Araneus ventricosus genome elucidates the spidroin gene catalogue.</title>
        <authorList>
            <person name="Kono N."/>
            <person name="Nakamura H."/>
            <person name="Ohtoshi R."/>
            <person name="Moran D.A.P."/>
            <person name="Shinohara A."/>
            <person name="Yoshida Y."/>
            <person name="Fujiwara M."/>
            <person name="Mori M."/>
            <person name="Tomita M."/>
            <person name="Arakawa K."/>
        </authorList>
    </citation>
    <scope>NUCLEOTIDE SEQUENCE [LARGE SCALE GENOMIC DNA]</scope>
</reference>
<name>A0A4Y2K088_ARAVE</name>
<dbReference type="EMBL" id="BGPR01004086">
    <property type="protein sequence ID" value="GBM95744.1"/>
    <property type="molecule type" value="Genomic_DNA"/>
</dbReference>
<dbReference type="AlphaFoldDB" id="A0A4Y2K088"/>
<feature type="region of interest" description="Disordered" evidence="1">
    <location>
        <begin position="35"/>
        <end position="61"/>
    </location>
</feature>
<proteinExistence type="predicted"/>
<dbReference type="Proteomes" id="UP000499080">
    <property type="component" value="Unassembled WGS sequence"/>
</dbReference>
<organism evidence="2 3">
    <name type="scientific">Araneus ventricosus</name>
    <name type="common">Orbweaver spider</name>
    <name type="synonym">Epeira ventricosa</name>
    <dbReference type="NCBI Taxonomy" id="182803"/>
    <lineage>
        <taxon>Eukaryota</taxon>
        <taxon>Metazoa</taxon>
        <taxon>Ecdysozoa</taxon>
        <taxon>Arthropoda</taxon>
        <taxon>Chelicerata</taxon>
        <taxon>Arachnida</taxon>
        <taxon>Araneae</taxon>
        <taxon>Araneomorphae</taxon>
        <taxon>Entelegynae</taxon>
        <taxon>Araneoidea</taxon>
        <taxon>Araneidae</taxon>
        <taxon>Araneus</taxon>
    </lineage>
</organism>
<accession>A0A4Y2K088</accession>
<comment type="caution">
    <text evidence="2">The sequence shown here is derived from an EMBL/GenBank/DDBJ whole genome shotgun (WGS) entry which is preliminary data.</text>
</comment>
<evidence type="ECO:0000313" key="3">
    <source>
        <dbReference type="Proteomes" id="UP000499080"/>
    </source>
</evidence>
<feature type="compositionally biased region" description="Basic and acidic residues" evidence="1">
    <location>
        <begin position="50"/>
        <end position="61"/>
    </location>
</feature>
<protein>
    <submittedName>
        <fullName evidence="2">Uncharacterized protein</fullName>
    </submittedName>
</protein>